<dbReference type="Proteomes" id="UP001140949">
    <property type="component" value="Unassembled WGS sequence"/>
</dbReference>
<organism evidence="2 3">
    <name type="scientific">Iris pallida</name>
    <name type="common">Sweet iris</name>
    <dbReference type="NCBI Taxonomy" id="29817"/>
    <lineage>
        <taxon>Eukaryota</taxon>
        <taxon>Viridiplantae</taxon>
        <taxon>Streptophyta</taxon>
        <taxon>Embryophyta</taxon>
        <taxon>Tracheophyta</taxon>
        <taxon>Spermatophyta</taxon>
        <taxon>Magnoliopsida</taxon>
        <taxon>Liliopsida</taxon>
        <taxon>Asparagales</taxon>
        <taxon>Iridaceae</taxon>
        <taxon>Iridoideae</taxon>
        <taxon>Irideae</taxon>
        <taxon>Iris</taxon>
    </lineage>
</organism>
<sequence length="87" mass="9215">MPPSSLVTPPSSSPSSAPAAASTPPSAPPTAPPSTPSARNARGEALDIPPHSGQWDRCSPVHQRQRLRHQEQGVPWSASPMAHRLLW</sequence>
<feature type="region of interest" description="Disordered" evidence="1">
    <location>
        <begin position="1"/>
        <end position="87"/>
    </location>
</feature>
<feature type="compositionally biased region" description="Low complexity" evidence="1">
    <location>
        <begin position="1"/>
        <end position="24"/>
    </location>
</feature>
<dbReference type="EMBL" id="JANAVB010010794">
    <property type="protein sequence ID" value="KAJ6838357.1"/>
    <property type="molecule type" value="Genomic_DNA"/>
</dbReference>
<gene>
    <name evidence="2" type="ORF">M6B38_321520</name>
</gene>
<proteinExistence type="predicted"/>
<keyword evidence="3" id="KW-1185">Reference proteome</keyword>
<reference evidence="2" key="2">
    <citation type="submission" date="2023-04" db="EMBL/GenBank/DDBJ databases">
        <authorList>
            <person name="Bruccoleri R.E."/>
            <person name="Oakeley E.J."/>
            <person name="Faust A.-M."/>
            <person name="Dessus-Babus S."/>
            <person name="Altorfer M."/>
            <person name="Burckhardt D."/>
            <person name="Oertli M."/>
            <person name="Naumann U."/>
            <person name="Petersen F."/>
            <person name="Wong J."/>
        </authorList>
    </citation>
    <scope>NUCLEOTIDE SEQUENCE</scope>
    <source>
        <strain evidence="2">GSM-AAB239-AS_SAM_17_03QT</strain>
        <tissue evidence="2">Leaf</tissue>
    </source>
</reference>
<accession>A0AAX6HCM0</accession>
<evidence type="ECO:0000256" key="1">
    <source>
        <dbReference type="SAM" id="MobiDB-lite"/>
    </source>
</evidence>
<comment type="caution">
    <text evidence="2">The sequence shown here is derived from an EMBL/GenBank/DDBJ whole genome shotgun (WGS) entry which is preliminary data.</text>
</comment>
<feature type="compositionally biased region" description="Pro residues" evidence="1">
    <location>
        <begin position="25"/>
        <end position="35"/>
    </location>
</feature>
<name>A0AAX6HCM0_IRIPA</name>
<evidence type="ECO:0000313" key="3">
    <source>
        <dbReference type="Proteomes" id="UP001140949"/>
    </source>
</evidence>
<protein>
    <submittedName>
        <fullName evidence="2">Uncharacterized protein</fullName>
    </submittedName>
</protein>
<evidence type="ECO:0000313" key="2">
    <source>
        <dbReference type="EMBL" id="KAJ6838357.1"/>
    </source>
</evidence>
<dbReference type="AlphaFoldDB" id="A0AAX6HCM0"/>
<reference evidence="2" key="1">
    <citation type="journal article" date="2023" name="GigaByte">
        <title>Genome assembly of the bearded iris, Iris pallida Lam.</title>
        <authorList>
            <person name="Bruccoleri R.E."/>
            <person name="Oakeley E.J."/>
            <person name="Faust A.M.E."/>
            <person name="Altorfer M."/>
            <person name="Dessus-Babus S."/>
            <person name="Burckhardt D."/>
            <person name="Oertli M."/>
            <person name="Naumann U."/>
            <person name="Petersen F."/>
            <person name="Wong J."/>
        </authorList>
    </citation>
    <scope>NUCLEOTIDE SEQUENCE</scope>
    <source>
        <strain evidence="2">GSM-AAB239-AS_SAM_17_03QT</strain>
    </source>
</reference>